<dbReference type="PANTHER" id="PTHR10015">
    <property type="entry name" value="HEAT SHOCK TRANSCRIPTION FACTOR"/>
    <property type="match status" value="1"/>
</dbReference>
<dbReference type="EMBL" id="KE651168">
    <property type="protein sequence ID" value="EEB06491.2"/>
    <property type="molecule type" value="Genomic_DNA"/>
</dbReference>
<dbReference type="Pfam" id="PF00447">
    <property type="entry name" value="HSF_DNA-bind"/>
    <property type="match status" value="1"/>
</dbReference>
<dbReference type="SMART" id="SM00415">
    <property type="entry name" value="HSF"/>
    <property type="match status" value="1"/>
</dbReference>
<evidence type="ECO:0000256" key="1">
    <source>
        <dbReference type="ARBA" id="ARBA00004123"/>
    </source>
</evidence>
<organism evidence="8 9">
    <name type="scientific">Schizosaccharomyces japonicus (strain yFS275 / FY16936)</name>
    <name type="common">Fission yeast</name>
    <dbReference type="NCBI Taxonomy" id="402676"/>
    <lineage>
        <taxon>Eukaryota</taxon>
        <taxon>Fungi</taxon>
        <taxon>Dikarya</taxon>
        <taxon>Ascomycota</taxon>
        <taxon>Taphrinomycotina</taxon>
        <taxon>Schizosaccharomycetes</taxon>
        <taxon>Schizosaccharomycetales</taxon>
        <taxon>Schizosaccharomycetaceae</taxon>
        <taxon>Schizosaccharomyces</taxon>
    </lineage>
</organism>
<dbReference type="InterPro" id="IPR036390">
    <property type="entry name" value="WH_DNA-bd_sf"/>
</dbReference>
<dbReference type="InterPro" id="IPR036388">
    <property type="entry name" value="WH-like_DNA-bd_sf"/>
</dbReference>
<dbReference type="Proteomes" id="UP000001744">
    <property type="component" value="Unassembled WGS sequence"/>
</dbReference>
<dbReference type="GeneID" id="7048717"/>
<evidence type="ECO:0000256" key="2">
    <source>
        <dbReference type="ARBA" id="ARBA00023015"/>
    </source>
</evidence>
<dbReference type="PROSITE" id="PS00434">
    <property type="entry name" value="HSF_DOMAIN"/>
    <property type="match status" value="1"/>
</dbReference>
<comment type="subcellular location">
    <subcellularLocation>
        <location evidence="1">Nucleus</location>
    </subcellularLocation>
</comment>
<dbReference type="GO" id="GO:0043565">
    <property type="term" value="F:sequence-specific DNA binding"/>
    <property type="evidence" value="ECO:0007669"/>
    <property type="project" value="InterPro"/>
</dbReference>
<dbReference type="Gene3D" id="3.40.50.2300">
    <property type="match status" value="1"/>
</dbReference>
<dbReference type="HOGENOM" id="CLU_490159_0_0_1"/>
<proteinExistence type="predicted"/>
<feature type="domain" description="HSF-type DNA-binding" evidence="7">
    <location>
        <begin position="49"/>
        <end position="73"/>
    </location>
</feature>
<keyword evidence="3" id="KW-0238">DNA-binding</keyword>
<gene>
    <name evidence="8" type="ORF">SJAG_01532</name>
</gene>
<keyword evidence="9" id="KW-1185">Reference proteome</keyword>
<dbReference type="OrthoDB" id="424572at2759"/>
<dbReference type="FunFam" id="1.10.10.10:FF:000027">
    <property type="entry name" value="Heat shock transcription factor 1"/>
    <property type="match status" value="1"/>
</dbReference>
<evidence type="ECO:0000313" key="8">
    <source>
        <dbReference type="EMBL" id="EEB06491.2"/>
    </source>
</evidence>
<keyword evidence="4" id="KW-0804">Transcription</keyword>
<dbReference type="RefSeq" id="XP_002172784.2">
    <property type="nucleotide sequence ID" value="XM_002172748.2"/>
</dbReference>
<feature type="compositionally biased region" description="Polar residues" evidence="6">
    <location>
        <begin position="194"/>
        <end position="209"/>
    </location>
</feature>
<dbReference type="eggNOG" id="KOG0627">
    <property type="taxonomic scope" value="Eukaryota"/>
</dbReference>
<keyword evidence="5" id="KW-0539">Nucleus</keyword>
<keyword evidence="2" id="KW-0805">Transcription regulation</keyword>
<dbReference type="STRING" id="402676.B6JY73"/>
<dbReference type="PRINTS" id="PR00056">
    <property type="entry name" value="HSFDOMAIN"/>
</dbReference>
<dbReference type="PANTHER" id="PTHR10015:SF361">
    <property type="entry name" value="TRANSCRIPTION FACTOR SKN7"/>
    <property type="match status" value="1"/>
</dbReference>
<dbReference type="JaponicusDB" id="SJAG_01532"/>
<dbReference type="GO" id="GO:0005634">
    <property type="term" value="C:nucleus"/>
    <property type="evidence" value="ECO:0007669"/>
    <property type="project" value="UniProtKB-SubCell"/>
</dbReference>
<dbReference type="VEuPathDB" id="FungiDB:SJAG_01532"/>
<evidence type="ECO:0000256" key="6">
    <source>
        <dbReference type="SAM" id="MobiDB-lite"/>
    </source>
</evidence>
<protein>
    <submittedName>
        <fullName evidence="8">Transcription factor prr1</fullName>
    </submittedName>
</protein>
<feature type="region of interest" description="Disordered" evidence="6">
    <location>
        <begin position="192"/>
        <end position="211"/>
    </location>
</feature>
<evidence type="ECO:0000259" key="7">
    <source>
        <dbReference type="PROSITE" id="PS00434"/>
    </source>
</evidence>
<dbReference type="GO" id="GO:0001228">
    <property type="term" value="F:DNA-binding transcription activator activity, RNA polymerase II-specific"/>
    <property type="evidence" value="ECO:0007669"/>
    <property type="project" value="UniProtKB-ARBA"/>
</dbReference>
<name>B6JY73_SCHJY</name>
<dbReference type="InterPro" id="IPR011006">
    <property type="entry name" value="CheY-like_superfamily"/>
</dbReference>
<dbReference type="AlphaFoldDB" id="B6JY73"/>
<evidence type="ECO:0000256" key="4">
    <source>
        <dbReference type="ARBA" id="ARBA00023163"/>
    </source>
</evidence>
<dbReference type="SUPFAM" id="SSF52172">
    <property type="entry name" value="CheY-like"/>
    <property type="match status" value="1"/>
</dbReference>
<dbReference type="SUPFAM" id="SSF46785">
    <property type="entry name" value="Winged helix' DNA-binding domain"/>
    <property type="match status" value="1"/>
</dbReference>
<evidence type="ECO:0000256" key="3">
    <source>
        <dbReference type="ARBA" id="ARBA00023125"/>
    </source>
</evidence>
<dbReference type="InterPro" id="IPR000232">
    <property type="entry name" value="HSF_DNA-bd"/>
</dbReference>
<evidence type="ECO:0000256" key="5">
    <source>
        <dbReference type="ARBA" id="ARBA00023242"/>
    </source>
</evidence>
<dbReference type="Gene3D" id="1.10.10.10">
    <property type="entry name" value="Winged helix-like DNA-binding domain superfamily/Winged helix DNA-binding domain"/>
    <property type="match status" value="1"/>
</dbReference>
<sequence>MTFPNGSSDFVKKLYKVLEDPAYHNLIRWDRSGKSFIVLQPSAFTKIVLTKHFKHCNFSSFVRQLNKYDFHKVRNSGNCEGIGGEQCWEFKHEKFQLHNEELLDEIKRKAPASKGFSAANSRNALNEVHILQQQLDRLSSQQARMLQHIQMVHTNYEEVCELLQDYSNKVTVQDKLLEQVMTQMCGSKRAGLVSNPNNSTPMPAQQSFSPPYYDRSRTVVSPLSTIPTIPSTRGSSVSFTHSLSSANLSDVSQCVSTPSSDMWHTGNASIASTNNKKAMKVLTEANLETPTPILMKKSPPNSLLSDSQPIQSPPCNRGMMDYSLSMPHFPVAYTAPASATHSFSPLPPTADSSSRSYDPLDNYGVGSYCQPLMSENSLASSTSLSSLSTEASACSASSFVTASNENPGARKMSEPSVSISTYPIVLVLDSDIKDVPFTVNMFEGSGCVTYTASDAVNALRLLESQFIELLVIAGSALSVYDYLYPSIRQRHPFVVALLESVSEKDQSYLLEKGIDMVVLKPLNSNSVKTMLERTRAMAASADEQAYKYINSGVSRL</sequence>
<reference evidence="8 9" key="1">
    <citation type="journal article" date="2011" name="Science">
        <title>Comparative functional genomics of the fission yeasts.</title>
        <authorList>
            <person name="Rhind N."/>
            <person name="Chen Z."/>
            <person name="Yassour M."/>
            <person name="Thompson D.A."/>
            <person name="Haas B.J."/>
            <person name="Habib N."/>
            <person name="Wapinski I."/>
            <person name="Roy S."/>
            <person name="Lin M.F."/>
            <person name="Heiman D.I."/>
            <person name="Young S.K."/>
            <person name="Furuya K."/>
            <person name="Guo Y."/>
            <person name="Pidoux A."/>
            <person name="Chen H.M."/>
            <person name="Robbertse B."/>
            <person name="Goldberg J.M."/>
            <person name="Aoki K."/>
            <person name="Bayne E.H."/>
            <person name="Berlin A.M."/>
            <person name="Desjardins C.A."/>
            <person name="Dobbs E."/>
            <person name="Dukaj L."/>
            <person name="Fan L."/>
            <person name="FitzGerald M.G."/>
            <person name="French C."/>
            <person name="Gujja S."/>
            <person name="Hansen K."/>
            <person name="Keifenheim D."/>
            <person name="Levin J.Z."/>
            <person name="Mosher R.A."/>
            <person name="Mueller C.A."/>
            <person name="Pfiffner J."/>
            <person name="Priest M."/>
            <person name="Russ C."/>
            <person name="Smialowska A."/>
            <person name="Swoboda P."/>
            <person name="Sykes S.M."/>
            <person name="Vaughn M."/>
            <person name="Vengrova S."/>
            <person name="Yoder R."/>
            <person name="Zeng Q."/>
            <person name="Allshire R."/>
            <person name="Baulcombe D."/>
            <person name="Birren B.W."/>
            <person name="Brown W."/>
            <person name="Ekwall K."/>
            <person name="Kellis M."/>
            <person name="Leatherwood J."/>
            <person name="Levin H."/>
            <person name="Margalit H."/>
            <person name="Martienssen R."/>
            <person name="Nieduszynski C.A."/>
            <person name="Spatafora J.W."/>
            <person name="Friedman N."/>
            <person name="Dalgaard J.Z."/>
            <person name="Baumann P."/>
            <person name="Niki H."/>
            <person name="Regev A."/>
            <person name="Nusbaum C."/>
        </authorList>
    </citation>
    <scope>NUCLEOTIDE SEQUENCE [LARGE SCALE GENOMIC DNA]</scope>
    <source>
        <strain evidence="9">yFS275 / FY16936</strain>
    </source>
</reference>
<evidence type="ECO:0000313" key="9">
    <source>
        <dbReference type="Proteomes" id="UP000001744"/>
    </source>
</evidence>
<accession>B6JY73</accession>